<reference evidence="3 4" key="1">
    <citation type="submission" date="2023-07" db="EMBL/GenBank/DDBJ databases">
        <title>Genomic Encyclopedia of Type Strains, Phase IV (KMG-IV): sequencing the most valuable type-strain genomes for metagenomic binning, comparative biology and taxonomic classification.</title>
        <authorList>
            <person name="Goeker M."/>
        </authorList>
    </citation>
    <scope>NUCLEOTIDE SEQUENCE [LARGE SCALE GENOMIC DNA]</scope>
    <source>
        <strain evidence="3 4">B1-1</strain>
    </source>
</reference>
<feature type="compositionally biased region" description="Basic and acidic residues" evidence="1">
    <location>
        <begin position="55"/>
        <end position="65"/>
    </location>
</feature>
<keyword evidence="2" id="KW-0472">Membrane</keyword>
<dbReference type="Proteomes" id="UP001223743">
    <property type="component" value="Unassembled WGS sequence"/>
</dbReference>
<dbReference type="EMBL" id="JAUSWJ010000001">
    <property type="protein sequence ID" value="MDQ0516423.1"/>
    <property type="molecule type" value="Genomic_DNA"/>
</dbReference>
<feature type="transmembrane region" description="Helical" evidence="2">
    <location>
        <begin position="80"/>
        <end position="98"/>
    </location>
</feature>
<evidence type="ECO:0000256" key="2">
    <source>
        <dbReference type="SAM" id="Phobius"/>
    </source>
</evidence>
<name>A0ABU0M673_9HYPH</name>
<keyword evidence="2" id="KW-1133">Transmembrane helix</keyword>
<evidence type="ECO:0000313" key="4">
    <source>
        <dbReference type="Proteomes" id="UP001223743"/>
    </source>
</evidence>
<dbReference type="RefSeq" id="WP_266279627.1">
    <property type="nucleotide sequence ID" value="NZ_JAPKNF010000001.1"/>
</dbReference>
<proteinExistence type="predicted"/>
<gene>
    <name evidence="3" type="ORF">QO015_002036</name>
</gene>
<keyword evidence="4" id="KW-1185">Reference proteome</keyword>
<sequence>MADKTAPDLAEQMKAIQSELLALSETVRSYTRDHAAAGAEAVRDAASRAGSAAHDAAEEARRRGEHLAEDLQGHITANPLPAVLVAAGIGLVIGAILGRR</sequence>
<keyword evidence="2" id="KW-0812">Transmembrane</keyword>
<comment type="caution">
    <text evidence="3">The sequence shown here is derived from an EMBL/GenBank/DDBJ whole genome shotgun (WGS) entry which is preliminary data.</text>
</comment>
<evidence type="ECO:0000256" key="1">
    <source>
        <dbReference type="SAM" id="MobiDB-lite"/>
    </source>
</evidence>
<organism evidence="3 4">
    <name type="scientific">Kaistia geumhonensis</name>
    <dbReference type="NCBI Taxonomy" id="410839"/>
    <lineage>
        <taxon>Bacteria</taxon>
        <taxon>Pseudomonadati</taxon>
        <taxon>Pseudomonadota</taxon>
        <taxon>Alphaproteobacteria</taxon>
        <taxon>Hyphomicrobiales</taxon>
        <taxon>Kaistiaceae</taxon>
        <taxon>Kaistia</taxon>
    </lineage>
</organism>
<protein>
    <submittedName>
        <fullName evidence="3">ElaB/YqjD/DUF883 family membrane-anchored ribosome-binding protein</fullName>
    </submittedName>
</protein>
<evidence type="ECO:0000313" key="3">
    <source>
        <dbReference type="EMBL" id="MDQ0516423.1"/>
    </source>
</evidence>
<feature type="region of interest" description="Disordered" evidence="1">
    <location>
        <begin position="43"/>
        <end position="65"/>
    </location>
</feature>
<accession>A0ABU0M673</accession>